<accession>A0ABV3K3W9</accession>
<reference evidence="2 3" key="1">
    <citation type="submission" date="2024-06" db="EMBL/GenBank/DDBJ databases">
        <title>The Natural Products Discovery Center: Release of the First 8490 Sequenced Strains for Exploring Actinobacteria Biosynthetic Diversity.</title>
        <authorList>
            <person name="Kalkreuter E."/>
            <person name="Kautsar S.A."/>
            <person name="Yang D."/>
            <person name="Bader C.D."/>
            <person name="Teijaro C.N."/>
            <person name="Fluegel L."/>
            <person name="Davis C.M."/>
            <person name="Simpson J.R."/>
            <person name="Lauterbach L."/>
            <person name="Steele A.D."/>
            <person name="Gui C."/>
            <person name="Meng S."/>
            <person name="Li G."/>
            <person name="Viehrig K."/>
            <person name="Ye F."/>
            <person name="Su P."/>
            <person name="Kiefer A.F."/>
            <person name="Nichols A."/>
            <person name="Cepeda A.J."/>
            <person name="Yan W."/>
            <person name="Fan B."/>
            <person name="Jiang Y."/>
            <person name="Adhikari A."/>
            <person name="Zheng C.-J."/>
            <person name="Schuster L."/>
            <person name="Cowan T.M."/>
            <person name="Smanski M.J."/>
            <person name="Chevrette M.G."/>
            <person name="De Carvalho L.P.S."/>
            <person name="Shen B."/>
        </authorList>
    </citation>
    <scope>NUCLEOTIDE SEQUENCE [LARGE SCALE GENOMIC DNA]</scope>
    <source>
        <strain evidence="2 3">NPDC052347</strain>
    </source>
</reference>
<keyword evidence="1" id="KW-0812">Transmembrane</keyword>
<comment type="caution">
    <text evidence="2">The sequence shown here is derived from an EMBL/GenBank/DDBJ whole genome shotgun (WGS) entry which is preliminary data.</text>
</comment>
<organism evidence="2 3">
    <name type="scientific">Streptomyces orinoci</name>
    <name type="common">Streptoverticillium orinoci</name>
    <dbReference type="NCBI Taxonomy" id="67339"/>
    <lineage>
        <taxon>Bacteria</taxon>
        <taxon>Bacillati</taxon>
        <taxon>Actinomycetota</taxon>
        <taxon>Actinomycetes</taxon>
        <taxon>Kitasatosporales</taxon>
        <taxon>Streptomycetaceae</taxon>
        <taxon>Streptomyces</taxon>
    </lineage>
</organism>
<evidence type="ECO:0000256" key="1">
    <source>
        <dbReference type="SAM" id="Phobius"/>
    </source>
</evidence>
<keyword evidence="1" id="KW-1133">Transmembrane helix</keyword>
<sequence length="71" mass="7523">MPPGHALTRNGGLLELTVDLRPGLFLALPVVVLVLICQAAPGAGPAGTLLALLPLLRSDRAFLRYRLLRAI</sequence>
<proteinExistence type="predicted"/>
<dbReference type="RefSeq" id="WP_109280124.1">
    <property type="nucleotide sequence ID" value="NZ_JBFAUK010000023.1"/>
</dbReference>
<name>A0ABV3K3W9_STRON</name>
<keyword evidence="3" id="KW-1185">Reference proteome</keyword>
<evidence type="ECO:0000313" key="2">
    <source>
        <dbReference type="EMBL" id="MEV5509715.1"/>
    </source>
</evidence>
<protein>
    <submittedName>
        <fullName evidence="2">Uncharacterized protein</fullName>
    </submittedName>
</protein>
<feature type="transmembrane region" description="Helical" evidence="1">
    <location>
        <begin position="23"/>
        <end position="56"/>
    </location>
</feature>
<dbReference type="Proteomes" id="UP001552594">
    <property type="component" value="Unassembled WGS sequence"/>
</dbReference>
<gene>
    <name evidence="2" type="ORF">AB0L16_25305</name>
</gene>
<evidence type="ECO:0000313" key="3">
    <source>
        <dbReference type="Proteomes" id="UP001552594"/>
    </source>
</evidence>
<dbReference type="EMBL" id="JBFAUK010000023">
    <property type="protein sequence ID" value="MEV5509715.1"/>
    <property type="molecule type" value="Genomic_DNA"/>
</dbReference>
<keyword evidence="1" id="KW-0472">Membrane</keyword>